<evidence type="ECO:0000256" key="8">
    <source>
        <dbReference type="ARBA" id="ARBA00023237"/>
    </source>
</evidence>
<keyword evidence="6 9" id="KW-0732">Signal</keyword>
<evidence type="ECO:0000256" key="5">
    <source>
        <dbReference type="ARBA" id="ARBA00022692"/>
    </source>
</evidence>
<keyword evidence="3" id="KW-0813">Transport</keyword>
<evidence type="ECO:0000259" key="11">
    <source>
        <dbReference type="Pfam" id="PF13954"/>
    </source>
</evidence>
<evidence type="ECO:0000256" key="9">
    <source>
        <dbReference type="SAM" id="SignalP"/>
    </source>
</evidence>
<feature type="chain" id="PRO_5045294930" evidence="9">
    <location>
        <begin position="32"/>
        <end position="829"/>
    </location>
</feature>
<dbReference type="EMBL" id="JAYMYY010000009">
    <property type="protein sequence ID" value="MEO3992297.1"/>
    <property type="molecule type" value="Genomic_DNA"/>
</dbReference>
<dbReference type="InterPro" id="IPR042186">
    <property type="entry name" value="FimD_plug_dom"/>
</dbReference>
<evidence type="ECO:0000256" key="4">
    <source>
        <dbReference type="ARBA" id="ARBA00022452"/>
    </source>
</evidence>
<organism evidence="12 13">
    <name type="scientific">Pseudocitrobacter cyperus</name>
    <dbReference type="NCBI Taxonomy" id="3112843"/>
    <lineage>
        <taxon>Bacteria</taxon>
        <taxon>Pseudomonadati</taxon>
        <taxon>Pseudomonadota</taxon>
        <taxon>Gammaproteobacteria</taxon>
        <taxon>Enterobacterales</taxon>
        <taxon>Enterobacteriaceae</taxon>
        <taxon>Pseudocitrobacter</taxon>
    </lineage>
</organism>
<evidence type="ECO:0000256" key="3">
    <source>
        <dbReference type="ARBA" id="ARBA00022448"/>
    </source>
</evidence>
<keyword evidence="13" id="KW-1185">Reference proteome</keyword>
<accession>A0ABV0HRK5</accession>
<keyword evidence="5" id="KW-0812">Transmembrane</keyword>
<proteinExistence type="inferred from homology"/>
<dbReference type="PANTHER" id="PTHR30451">
    <property type="entry name" value="OUTER MEMBRANE USHER PROTEIN"/>
    <property type="match status" value="1"/>
</dbReference>
<comment type="similarity">
    <text evidence="2">Belongs to the fimbrial export usher family.</text>
</comment>
<dbReference type="PANTHER" id="PTHR30451:SF10">
    <property type="entry name" value="OUTER MEMBRANE USHER PROTEIN YFCU-RELATED"/>
    <property type="match status" value="1"/>
</dbReference>
<dbReference type="InterPro" id="IPR025949">
    <property type="entry name" value="PapC-like_C"/>
</dbReference>
<evidence type="ECO:0000256" key="6">
    <source>
        <dbReference type="ARBA" id="ARBA00022729"/>
    </source>
</evidence>
<feature type="signal peptide" evidence="9">
    <location>
        <begin position="1"/>
        <end position="31"/>
    </location>
</feature>
<reference evidence="12 13" key="1">
    <citation type="submission" date="2024-01" db="EMBL/GenBank/DDBJ databases">
        <title>Pseudocitrobacter sp. Endophytic strain Cyp-38L.</title>
        <authorList>
            <person name="Amer M.A."/>
            <person name="Hamed S.M."/>
        </authorList>
    </citation>
    <scope>NUCLEOTIDE SEQUENCE [LARGE SCALE GENOMIC DNA]</scope>
    <source>
        <strain evidence="12 13">Cyp38S</strain>
    </source>
</reference>
<comment type="caution">
    <text evidence="12">The sequence shown here is derived from an EMBL/GenBank/DDBJ whole genome shotgun (WGS) entry which is preliminary data.</text>
</comment>
<evidence type="ECO:0000259" key="10">
    <source>
        <dbReference type="Pfam" id="PF13953"/>
    </source>
</evidence>
<dbReference type="RefSeq" id="WP_347796516.1">
    <property type="nucleotide sequence ID" value="NZ_JAYMYY010000009.1"/>
</dbReference>
<evidence type="ECO:0000313" key="12">
    <source>
        <dbReference type="EMBL" id="MEO3992297.1"/>
    </source>
</evidence>
<dbReference type="Pfam" id="PF13953">
    <property type="entry name" value="PapC_C"/>
    <property type="match status" value="1"/>
</dbReference>
<dbReference type="InterPro" id="IPR025885">
    <property type="entry name" value="PapC_N"/>
</dbReference>
<keyword evidence="7" id="KW-0472">Membrane</keyword>
<dbReference type="InterPro" id="IPR043142">
    <property type="entry name" value="PapC-like_C_sf"/>
</dbReference>
<keyword evidence="4" id="KW-1134">Transmembrane beta strand</keyword>
<dbReference type="Proteomes" id="UP001444146">
    <property type="component" value="Unassembled WGS sequence"/>
</dbReference>
<protein>
    <submittedName>
        <fullName evidence="12">Outer membrane usher protein</fullName>
    </submittedName>
</protein>
<dbReference type="Gene3D" id="2.60.40.2070">
    <property type="match status" value="1"/>
</dbReference>
<dbReference type="Gene3D" id="2.60.40.3110">
    <property type="match status" value="1"/>
</dbReference>
<comment type="subcellular location">
    <subcellularLocation>
        <location evidence="1">Cell outer membrane</location>
        <topology evidence="1">Multi-pass membrane protein</topology>
    </subcellularLocation>
</comment>
<dbReference type="Gene3D" id="3.10.20.410">
    <property type="match status" value="1"/>
</dbReference>
<dbReference type="InterPro" id="IPR000015">
    <property type="entry name" value="Fimb_usher"/>
</dbReference>
<keyword evidence="8" id="KW-0998">Cell outer membrane</keyword>
<evidence type="ECO:0000256" key="7">
    <source>
        <dbReference type="ARBA" id="ARBA00023136"/>
    </source>
</evidence>
<evidence type="ECO:0000256" key="1">
    <source>
        <dbReference type="ARBA" id="ARBA00004571"/>
    </source>
</evidence>
<evidence type="ECO:0000313" key="13">
    <source>
        <dbReference type="Proteomes" id="UP001444146"/>
    </source>
</evidence>
<dbReference type="NCBIfam" id="NF011812">
    <property type="entry name" value="PRK15284.1"/>
    <property type="match status" value="1"/>
</dbReference>
<dbReference type="Pfam" id="PF13954">
    <property type="entry name" value="PapC_N"/>
    <property type="match status" value="1"/>
</dbReference>
<dbReference type="Gene3D" id="2.60.40.2610">
    <property type="entry name" value="Outer membrane usher protein FimD, plug domain"/>
    <property type="match status" value="1"/>
</dbReference>
<gene>
    <name evidence="12" type="ORF">VSR74_21100</name>
</gene>
<feature type="domain" description="PapC N-terminal" evidence="11">
    <location>
        <begin position="36"/>
        <end position="180"/>
    </location>
</feature>
<evidence type="ECO:0000256" key="2">
    <source>
        <dbReference type="ARBA" id="ARBA00008064"/>
    </source>
</evidence>
<dbReference type="SUPFAM" id="SSF141729">
    <property type="entry name" value="FimD N-terminal domain-like"/>
    <property type="match status" value="1"/>
</dbReference>
<name>A0ABV0HRK5_9ENTR</name>
<dbReference type="InterPro" id="IPR037224">
    <property type="entry name" value="PapC_N_sf"/>
</dbReference>
<sequence>MKTPFIKKMPFKRSALSAAIFLLIFPSAVRAEDEIQFNTDVLDTQDKGNIDLSHFSRRGYVMPGEYTFTIMVNKDSLREEPIVVYAEGKEGKDSLICLTPDQVSRLNLKSSTLSELRWLRDGQCLDTTSLHGMEMRVDLSKDTLYLSIPQAYIEFTAPNWDPSSRWDEGIAGLIADYNINFQTQHANNASDSQNLSGTGVFGANFGPWRARADWQANWNRRSGYTDKDFTFSRYYLYRAIPTLKAKLTMGEDYLSSDIFDTFRFSGVSLNSDLSMLPPSLRGYAPEVTGVSRAGGKVVISQQGRVLYETQVAAGPFRIQELNDAVSGTLDVRVEELDGSVQVFQVSTASVPYLTRPGAVRYKLAAGKPSEWEHSMVGPLFTSAEASWGIANGWTLYGGSIIGGDYNALSVGVGRDLYLLGAIAADVTQSRATLPSEGVQTGTSYRVSYSKTFDEYDSQVTFAGYRFSERDFMSMSEYLDARYGSGTTHSPKEKYTVSFNQRFRDLGLTAYLNYSHQTYWNSADNDRLSLSLSRYVDLGPFKNMSVSLSVYRSEYYSQKDDGAYISLSMPFGDGASISYGATVNRTDNTHRVSYYGRLDEHNSYQVSSGLSRSGPTAYGYYTWQGDSAQVQANASYQSGSYSGLGMTVTGGLTATAEGAAAHRSNARGGSRVLVDTSGVSGVPVKGFGASVKTNRFGKAVIADVNSYYRNPVRIDVDKLAENADVTRSISQATLTEGAIGYRQFDVIAGGKAMAFIRKADGSFPPFGASVVNDKNQETGVVNDEGSVWLSGISPDGKMSVKWDGKTRCVVQMPPVLPQVLDNLLLTCAPE</sequence>
<dbReference type="Pfam" id="PF00577">
    <property type="entry name" value="Usher"/>
    <property type="match status" value="1"/>
</dbReference>
<feature type="domain" description="PapC-like C-terminal" evidence="10">
    <location>
        <begin position="755"/>
        <end position="810"/>
    </location>
</feature>